<dbReference type="Proteomes" id="UP000183832">
    <property type="component" value="Unassembled WGS sequence"/>
</dbReference>
<dbReference type="EMBL" id="CVRI01000040">
    <property type="protein sequence ID" value="CRK94860.1"/>
    <property type="molecule type" value="Genomic_DNA"/>
</dbReference>
<dbReference type="InterPro" id="IPR001087">
    <property type="entry name" value="GDSL"/>
</dbReference>
<dbReference type="InterPro" id="IPR036514">
    <property type="entry name" value="SGNH_hydro_sf"/>
</dbReference>
<feature type="chain" id="PRO_5009619064" evidence="1">
    <location>
        <begin position="22"/>
        <end position="410"/>
    </location>
</feature>
<sequence>MQRSFLHAIIILVILAPTTFSQDIFDLTTRLDDPRVRFLFHGFRNFVFNFIGKTGQSTKGKFLQKKFPDDAPFPCDISVGKSKNRPHSIHKLRPGDISVIGALGDSLTCSTGAMATNLMELSMENRGVAWSIGGQWNWKNATTLPNILKVFNPSLLGYSLGDSFPFHKESQFNLAEIGAVSSDMPYMAKALVHRIKKDKRVNFKYDWKMVTIAIGGNDICSFICLMENPESLPEKHRIALTKTLRYLKRYLPRTFVNVVSVPFVETVMLLKGKPRNCKFIHRGECSCWVGTVSNATKESRERWQKIQRHFIRVEEEVAKLEEFRGLDEFAVMYQPWSNNVSLNVDGKRDLTLLSIDCFHLSQKGNAWAATALWNNLLEPPNQKSFNWVNPLRKFNCPTRQHPFIMTYDNS</sequence>
<dbReference type="GO" id="GO:0004620">
    <property type="term" value="F:phospholipase activity"/>
    <property type="evidence" value="ECO:0007669"/>
    <property type="project" value="InterPro"/>
</dbReference>
<dbReference type="PANTHER" id="PTHR21325">
    <property type="entry name" value="PHOSPHOLIPASE B, PLB1"/>
    <property type="match status" value="1"/>
</dbReference>
<evidence type="ECO:0000313" key="3">
    <source>
        <dbReference type="Proteomes" id="UP000183832"/>
    </source>
</evidence>
<accession>A0A1J1I5J1</accession>
<proteinExistence type="predicted"/>
<dbReference type="PANTHER" id="PTHR21325:SF31">
    <property type="entry name" value="GH22081P-RELATED"/>
    <property type="match status" value="1"/>
</dbReference>
<keyword evidence="3" id="KW-1185">Reference proteome</keyword>
<dbReference type="SUPFAM" id="SSF52266">
    <property type="entry name" value="SGNH hydrolase"/>
    <property type="match status" value="1"/>
</dbReference>
<dbReference type="AlphaFoldDB" id="A0A1J1I5J1"/>
<name>A0A1J1I5J1_9DIPT</name>
<dbReference type="Pfam" id="PF00657">
    <property type="entry name" value="Lipase_GDSL"/>
    <property type="match status" value="1"/>
</dbReference>
<dbReference type="GO" id="GO:0006644">
    <property type="term" value="P:phospholipid metabolic process"/>
    <property type="evidence" value="ECO:0007669"/>
    <property type="project" value="TreeGrafter"/>
</dbReference>
<dbReference type="CDD" id="cd01824">
    <property type="entry name" value="Phospholipase_B_like"/>
    <property type="match status" value="1"/>
</dbReference>
<reference evidence="2 3" key="1">
    <citation type="submission" date="2015-04" db="EMBL/GenBank/DDBJ databases">
        <authorList>
            <person name="Syromyatnikov M.Y."/>
            <person name="Popov V.N."/>
        </authorList>
    </citation>
    <scope>NUCLEOTIDE SEQUENCE [LARGE SCALE GENOMIC DNA]</scope>
</reference>
<gene>
    <name evidence="2" type="primary">putative Phospholipase B1</name>
    <name evidence="2" type="ORF">CLUMA_CG008352</name>
</gene>
<dbReference type="InterPro" id="IPR038885">
    <property type="entry name" value="PLB1"/>
</dbReference>
<organism evidence="2 3">
    <name type="scientific">Clunio marinus</name>
    <dbReference type="NCBI Taxonomy" id="568069"/>
    <lineage>
        <taxon>Eukaryota</taxon>
        <taxon>Metazoa</taxon>
        <taxon>Ecdysozoa</taxon>
        <taxon>Arthropoda</taxon>
        <taxon>Hexapoda</taxon>
        <taxon>Insecta</taxon>
        <taxon>Pterygota</taxon>
        <taxon>Neoptera</taxon>
        <taxon>Endopterygota</taxon>
        <taxon>Diptera</taxon>
        <taxon>Nematocera</taxon>
        <taxon>Chironomoidea</taxon>
        <taxon>Chironomidae</taxon>
        <taxon>Clunio</taxon>
    </lineage>
</organism>
<evidence type="ECO:0000313" key="2">
    <source>
        <dbReference type="EMBL" id="CRK94860.1"/>
    </source>
</evidence>
<dbReference type="STRING" id="568069.A0A1J1I5J1"/>
<protein>
    <submittedName>
        <fullName evidence="2">CLUMA_CG008352, isoform A</fullName>
    </submittedName>
</protein>
<dbReference type="OrthoDB" id="10265800at2759"/>
<feature type="signal peptide" evidence="1">
    <location>
        <begin position="1"/>
        <end position="21"/>
    </location>
</feature>
<evidence type="ECO:0000256" key="1">
    <source>
        <dbReference type="SAM" id="SignalP"/>
    </source>
</evidence>
<keyword evidence="1" id="KW-0732">Signal</keyword>
<dbReference type="InterPro" id="IPR035547">
    <property type="entry name" value="Phospholipase_B"/>
</dbReference>
<dbReference type="Gene3D" id="3.40.50.1110">
    <property type="entry name" value="SGNH hydrolase"/>
    <property type="match status" value="1"/>
</dbReference>